<dbReference type="GO" id="GO:0008863">
    <property type="term" value="F:formate dehydrogenase (NAD+) activity"/>
    <property type="evidence" value="ECO:0007669"/>
    <property type="project" value="InterPro"/>
</dbReference>
<keyword evidence="8" id="KW-0249">Electron transport</keyword>
<name>A0A841R7J8_9SPIO</name>
<keyword evidence="4" id="KW-0500">Molybdenum</keyword>
<evidence type="ECO:0000313" key="17">
    <source>
        <dbReference type="EMBL" id="MBB6478949.1"/>
    </source>
</evidence>
<dbReference type="FunFam" id="2.40.40.20:FF:000005">
    <property type="entry name" value="Periplasmic nitrate reductase"/>
    <property type="match status" value="1"/>
</dbReference>
<keyword evidence="5" id="KW-0479">Metal-binding</keyword>
<evidence type="ECO:0000256" key="6">
    <source>
        <dbReference type="ARBA" id="ARBA00022729"/>
    </source>
</evidence>
<dbReference type="PROSITE" id="PS51669">
    <property type="entry name" value="4FE4S_MOW_BIS_MGD"/>
    <property type="match status" value="1"/>
</dbReference>
<dbReference type="InterPro" id="IPR041924">
    <property type="entry name" value="Formate_Dh-H_N"/>
</dbReference>
<gene>
    <name evidence="17" type="ORF">HNR50_000582</name>
</gene>
<comment type="cofactor">
    <cofactor evidence="1">
        <name>Mo-bis(molybdopterin guanine dinucleotide)</name>
        <dbReference type="ChEBI" id="CHEBI:60539"/>
    </cofactor>
</comment>
<dbReference type="EC" id="1.9.6.1" evidence="15"/>
<evidence type="ECO:0000256" key="14">
    <source>
        <dbReference type="ARBA" id="ARBA00055000"/>
    </source>
</evidence>
<dbReference type="GO" id="GO:0042128">
    <property type="term" value="P:nitrate assimilation"/>
    <property type="evidence" value="ECO:0007669"/>
    <property type="project" value="UniProtKB-KW"/>
</dbReference>
<evidence type="ECO:0000256" key="15">
    <source>
        <dbReference type="ARBA" id="ARBA00067026"/>
    </source>
</evidence>
<dbReference type="SMART" id="SM00926">
    <property type="entry name" value="Molybdop_Fe4S4"/>
    <property type="match status" value="1"/>
</dbReference>
<accession>A0A841R7J8</accession>
<keyword evidence="11" id="KW-0411">Iron-sulfur</keyword>
<dbReference type="GO" id="GO:0016020">
    <property type="term" value="C:membrane"/>
    <property type="evidence" value="ECO:0007669"/>
    <property type="project" value="TreeGrafter"/>
</dbReference>
<evidence type="ECO:0000256" key="13">
    <source>
        <dbReference type="ARBA" id="ARBA00052176"/>
    </source>
</evidence>
<dbReference type="PROSITE" id="PS00551">
    <property type="entry name" value="MOLYBDOPTERIN_PROK_1"/>
    <property type="match status" value="1"/>
</dbReference>
<evidence type="ECO:0000256" key="5">
    <source>
        <dbReference type="ARBA" id="ARBA00022723"/>
    </source>
</evidence>
<evidence type="ECO:0000256" key="1">
    <source>
        <dbReference type="ARBA" id="ARBA00001942"/>
    </source>
</evidence>
<dbReference type="InterPro" id="IPR006478">
    <property type="entry name" value="Formate_DH_asu"/>
</dbReference>
<feature type="domain" description="4Fe-4S Mo/W bis-MGD-type" evidence="16">
    <location>
        <begin position="4"/>
        <end position="60"/>
    </location>
</feature>
<comment type="caution">
    <text evidence="17">The sequence shown here is derived from an EMBL/GenBank/DDBJ whole genome shotgun (WGS) entry which is preliminary data.</text>
</comment>
<dbReference type="Gene3D" id="3.40.50.740">
    <property type="match status" value="1"/>
</dbReference>
<dbReference type="PANTHER" id="PTHR43105:SF14">
    <property type="entry name" value="FORMATE DEHYDROGENASE H"/>
    <property type="match status" value="1"/>
</dbReference>
<dbReference type="SUPFAM" id="SSF53706">
    <property type="entry name" value="Formate dehydrogenase/DMSO reductase, domains 1-3"/>
    <property type="match status" value="1"/>
</dbReference>
<dbReference type="RefSeq" id="WP_184743471.1">
    <property type="nucleotide sequence ID" value="NZ_JACHGJ010000001.1"/>
</dbReference>
<dbReference type="InterPro" id="IPR050123">
    <property type="entry name" value="Prok_molybdopt-oxidoreductase"/>
</dbReference>
<keyword evidence="6" id="KW-0732">Signal</keyword>
<dbReference type="InterPro" id="IPR009010">
    <property type="entry name" value="Asp_de-COase-like_dom_sf"/>
</dbReference>
<keyword evidence="10" id="KW-0408">Iron</keyword>
<dbReference type="CDD" id="cd02753">
    <property type="entry name" value="MopB_Formate-Dh-H"/>
    <property type="match status" value="1"/>
</dbReference>
<comment type="catalytic activity">
    <reaction evidence="13">
        <text>2 Fe(II)-[cytochrome] + nitrate + 2 H(+) = 2 Fe(III)-[cytochrome] + nitrite + H2O</text>
        <dbReference type="Rhea" id="RHEA:12909"/>
        <dbReference type="Rhea" id="RHEA-COMP:11777"/>
        <dbReference type="Rhea" id="RHEA-COMP:11778"/>
        <dbReference type="ChEBI" id="CHEBI:15377"/>
        <dbReference type="ChEBI" id="CHEBI:15378"/>
        <dbReference type="ChEBI" id="CHEBI:16301"/>
        <dbReference type="ChEBI" id="CHEBI:17632"/>
        <dbReference type="ChEBI" id="CHEBI:29033"/>
        <dbReference type="ChEBI" id="CHEBI:29034"/>
        <dbReference type="EC" id="1.9.6.1"/>
    </reaction>
</comment>
<keyword evidence="9" id="KW-0560">Oxidoreductase</keyword>
<evidence type="ECO:0000256" key="4">
    <source>
        <dbReference type="ARBA" id="ARBA00022505"/>
    </source>
</evidence>
<dbReference type="GO" id="GO:0051539">
    <property type="term" value="F:4 iron, 4 sulfur cluster binding"/>
    <property type="evidence" value="ECO:0007669"/>
    <property type="project" value="UniProtKB-KW"/>
</dbReference>
<dbReference type="Gene3D" id="2.40.40.20">
    <property type="match status" value="1"/>
</dbReference>
<evidence type="ECO:0000256" key="2">
    <source>
        <dbReference type="ARBA" id="ARBA00001966"/>
    </source>
</evidence>
<dbReference type="Gene3D" id="3.40.228.10">
    <property type="entry name" value="Dimethylsulfoxide Reductase, domain 2"/>
    <property type="match status" value="1"/>
</dbReference>
<dbReference type="SUPFAM" id="SSF50692">
    <property type="entry name" value="ADC-like"/>
    <property type="match status" value="1"/>
</dbReference>
<dbReference type="Proteomes" id="UP000587760">
    <property type="component" value="Unassembled WGS sequence"/>
</dbReference>
<dbReference type="GO" id="GO:0050140">
    <property type="term" value="F:nitrate reductase (cytochrome) activity"/>
    <property type="evidence" value="ECO:0007669"/>
    <property type="project" value="UniProtKB-EC"/>
</dbReference>
<dbReference type="InterPro" id="IPR006963">
    <property type="entry name" value="Mopterin_OxRdtase_4Fe-4S_dom"/>
</dbReference>
<evidence type="ECO:0000256" key="11">
    <source>
        <dbReference type="ARBA" id="ARBA00023014"/>
    </source>
</evidence>
<dbReference type="Pfam" id="PF01568">
    <property type="entry name" value="Molydop_binding"/>
    <property type="match status" value="1"/>
</dbReference>
<dbReference type="InterPro" id="IPR006656">
    <property type="entry name" value="Mopterin_OxRdtase"/>
</dbReference>
<keyword evidence="3" id="KW-0004">4Fe-4S</keyword>
<dbReference type="AlphaFoldDB" id="A0A841R7J8"/>
<dbReference type="InterPro" id="IPR027467">
    <property type="entry name" value="MopterinOxRdtase_cofactor_BS"/>
</dbReference>
<keyword evidence="18" id="KW-1185">Reference proteome</keyword>
<dbReference type="Gene3D" id="2.20.25.90">
    <property type="entry name" value="ADC-like domains"/>
    <property type="match status" value="1"/>
</dbReference>
<dbReference type="GO" id="GO:0003954">
    <property type="term" value="F:NADH dehydrogenase activity"/>
    <property type="evidence" value="ECO:0007669"/>
    <property type="project" value="TreeGrafter"/>
</dbReference>
<keyword evidence="8" id="KW-0813">Transport</keyword>
<dbReference type="GO" id="GO:0015942">
    <property type="term" value="P:formate metabolic process"/>
    <property type="evidence" value="ECO:0007669"/>
    <property type="project" value="InterPro"/>
</dbReference>
<dbReference type="GO" id="GO:0043546">
    <property type="term" value="F:molybdopterin cofactor binding"/>
    <property type="evidence" value="ECO:0007669"/>
    <property type="project" value="InterPro"/>
</dbReference>
<dbReference type="NCBIfam" id="TIGR01591">
    <property type="entry name" value="Fdh-alpha"/>
    <property type="match status" value="1"/>
</dbReference>
<protein>
    <recommendedName>
        <fullName evidence="15">nitrate reductase (cytochrome)</fullName>
        <ecNumber evidence="15">1.9.6.1</ecNumber>
    </recommendedName>
</protein>
<dbReference type="EMBL" id="JACHGJ010000001">
    <property type="protein sequence ID" value="MBB6478949.1"/>
    <property type="molecule type" value="Genomic_DNA"/>
</dbReference>
<sequence length="699" mass="77749">MKFDRTVSTTCPYCGVGCQIDLNIKEGRIISAKASEGKAPNFGRLCVKGRFGTDYTHHPTRLTKPLIRKDLDKEKREPCGMEGFREASWDEALDMAADRISRTFLQSGSSAFGTFCCAKATNEDNYLFQKFVRSVLKTNNIDHCARLCHAASVAGLQKALGSAAMSNSIAEMKDLDLFIVTGSNTTETHPVISTYLKEAVVKNNARLIVIDPRKIEMANFAILHIQHKPGTDVAVYQAMAHVIVRDKLYSRDFIDRRTEGFEQYSASLDACTPQWAEKITGVTADKIEQAARLYGEAEKAAFYWGMGISQSVHGTDNTLSIANLALMCGHLGKPGTGVNPLRGQNNVQGCSDSGGLPNIYPGYQNVADEESALKFEKAWGTDLNRKPGLTTLEMSDAIGEGIISDFIIMGENPLMSEPDLNKAREHLSKLKNMIVIDIFLNETGQYADVILPAAAFSEKNGTFTNSDRRVQLVRKALDPPGEAREDWQIISELAKRVGRRIGQDFSSEFNFSRADEIWDEMAELVPAFGGISHERIEREDGIHWPCPDKSHRGSPYLFSDSFPRGKGKFHELKLTNLSEQPDDDFPYILSTGRVLYHWHGGTMTRRSVLNDISPRPFVEIHPDDARKENLDSDSTVRVSSRRGSIELDIRISDRSPTGVLFIPIHFAEAAVNELTRDIRDASAKIPDYKICAVKIEKGR</sequence>
<dbReference type="GO" id="GO:0046872">
    <property type="term" value="F:metal ion binding"/>
    <property type="evidence" value="ECO:0007669"/>
    <property type="project" value="UniProtKB-KW"/>
</dbReference>
<organism evidence="17 18">
    <name type="scientific">Spirochaeta isovalerica</name>
    <dbReference type="NCBI Taxonomy" id="150"/>
    <lineage>
        <taxon>Bacteria</taxon>
        <taxon>Pseudomonadati</taxon>
        <taxon>Spirochaetota</taxon>
        <taxon>Spirochaetia</taxon>
        <taxon>Spirochaetales</taxon>
        <taxon>Spirochaetaceae</taxon>
        <taxon>Spirochaeta</taxon>
    </lineage>
</organism>
<evidence type="ECO:0000313" key="18">
    <source>
        <dbReference type="Proteomes" id="UP000587760"/>
    </source>
</evidence>
<dbReference type="InterPro" id="IPR006657">
    <property type="entry name" value="MoPterin_dinucl-bd_dom"/>
</dbReference>
<dbReference type="Pfam" id="PF04879">
    <property type="entry name" value="Molybdop_Fe4S4"/>
    <property type="match status" value="1"/>
</dbReference>
<comment type="function">
    <text evidence="14">Catalytic subunit of the periplasmic nitrate reductase complex NapAB. Receives electrons from NapB and catalyzes the reduction of nitrate to nitrite.</text>
</comment>
<evidence type="ECO:0000256" key="7">
    <source>
        <dbReference type="ARBA" id="ARBA00022764"/>
    </source>
</evidence>
<dbReference type="PANTHER" id="PTHR43105">
    <property type="entry name" value="RESPIRATORY NITRATE REDUCTASE"/>
    <property type="match status" value="1"/>
</dbReference>
<evidence type="ECO:0000256" key="9">
    <source>
        <dbReference type="ARBA" id="ARBA00023002"/>
    </source>
</evidence>
<comment type="cofactor">
    <cofactor evidence="2">
        <name>[4Fe-4S] cluster</name>
        <dbReference type="ChEBI" id="CHEBI:49883"/>
    </cofactor>
</comment>
<dbReference type="Pfam" id="PF00384">
    <property type="entry name" value="Molybdopterin"/>
    <property type="match status" value="1"/>
</dbReference>
<evidence type="ECO:0000256" key="3">
    <source>
        <dbReference type="ARBA" id="ARBA00022485"/>
    </source>
</evidence>
<proteinExistence type="predicted"/>
<evidence type="ECO:0000259" key="16">
    <source>
        <dbReference type="PROSITE" id="PS51669"/>
    </source>
</evidence>
<keyword evidence="7" id="KW-0574">Periplasm</keyword>
<keyword evidence="12" id="KW-0534">Nitrate assimilation</keyword>
<reference evidence="17 18" key="1">
    <citation type="submission" date="2020-08" db="EMBL/GenBank/DDBJ databases">
        <title>Genomic Encyclopedia of Type Strains, Phase IV (KMG-IV): sequencing the most valuable type-strain genomes for metagenomic binning, comparative biology and taxonomic classification.</title>
        <authorList>
            <person name="Goeker M."/>
        </authorList>
    </citation>
    <scope>NUCLEOTIDE SEQUENCE [LARGE SCALE GENOMIC DNA]</scope>
    <source>
        <strain evidence="17 18">DSM 2461</strain>
    </source>
</reference>
<evidence type="ECO:0000256" key="8">
    <source>
        <dbReference type="ARBA" id="ARBA00022982"/>
    </source>
</evidence>
<evidence type="ECO:0000256" key="10">
    <source>
        <dbReference type="ARBA" id="ARBA00023004"/>
    </source>
</evidence>
<evidence type="ECO:0000256" key="12">
    <source>
        <dbReference type="ARBA" id="ARBA00023063"/>
    </source>
</evidence>
<dbReference type="GO" id="GO:0022904">
    <property type="term" value="P:respiratory electron transport chain"/>
    <property type="evidence" value="ECO:0007669"/>
    <property type="project" value="TreeGrafter"/>
</dbReference>